<organism evidence="1 2">
    <name type="scientific">Ambrosia artemisiifolia</name>
    <name type="common">Common ragweed</name>
    <dbReference type="NCBI Taxonomy" id="4212"/>
    <lineage>
        <taxon>Eukaryota</taxon>
        <taxon>Viridiplantae</taxon>
        <taxon>Streptophyta</taxon>
        <taxon>Embryophyta</taxon>
        <taxon>Tracheophyta</taxon>
        <taxon>Spermatophyta</taxon>
        <taxon>Magnoliopsida</taxon>
        <taxon>eudicotyledons</taxon>
        <taxon>Gunneridae</taxon>
        <taxon>Pentapetalae</taxon>
        <taxon>asterids</taxon>
        <taxon>campanulids</taxon>
        <taxon>Asterales</taxon>
        <taxon>Asteraceae</taxon>
        <taxon>Asteroideae</taxon>
        <taxon>Heliantheae alliance</taxon>
        <taxon>Heliantheae</taxon>
        <taxon>Ambrosia</taxon>
    </lineage>
</organism>
<dbReference type="AlphaFoldDB" id="A0AAD5GNF3"/>
<gene>
    <name evidence="1" type="ORF">M8C21_020901</name>
</gene>
<reference evidence="1" key="1">
    <citation type="submission" date="2022-06" db="EMBL/GenBank/DDBJ databases">
        <title>Uncovering the hologenomic basis of an extraordinary plant invasion.</title>
        <authorList>
            <person name="Bieker V.C."/>
            <person name="Martin M.D."/>
            <person name="Gilbert T."/>
            <person name="Hodgins K."/>
            <person name="Battlay P."/>
            <person name="Petersen B."/>
            <person name="Wilson J."/>
        </authorList>
    </citation>
    <scope>NUCLEOTIDE SEQUENCE</scope>
    <source>
        <strain evidence="1">AA19_3_7</strain>
        <tissue evidence="1">Leaf</tissue>
    </source>
</reference>
<dbReference type="EMBL" id="JAMZMK010007045">
    <property type="protein sequence ID" value="KAI7746113.1"/>
    <property type="molecule type" value="Genomic_DNA"/>
</dbReference>
<protein>
    <submittedName>
        <fullName evidence="1">Uncharacterized protein</fullName>
    </submittedName>
</protein>
<dbReference type="Proteomes" id="UP001206925">
    <property type="component" value="Unassembled WGS sequence"/>
</dbReference>
<sequence length="72" mass="8332">MKMRHLYQKLKVIMLSLRMMVFNKHQQQQQLTVRIQEVANNGLASIVKGSLPALILEFTLISVGLLWGKKLR</sequence>
<evidence type="ECO:0000313" key="1">
    <source>
        <dbReference type="EMBL" id="KAI7746113.1"/>
    </source>
</evidence>
<proteinExistence type="predicted"/>
<accession>A0AAD5GNF3</accession>
<comment type="caution">
    <text evidence="1">The sequence shown here is derived from an EMBL/GenBank/DDBJ whole genome shotgun (WGS) entry which is preliminary data.</text>
</comment>
<evidence type="ECO:0000313" key="2">
    <source>
        <dbReference type="Proteomes" id="UP001206925"/>
    </source>
</evidence>
<keyword evidence="2" id="KW-1185">Reference proteome</keyword>
<name>A0AAD5GNF3_AMBAR</name>